<sequence>MTFSENSKIGELWDNAEARSILLKYIPSLAEAPHLLFFPKMQTLPMYVLSNQRSLAWPEGKLQSVLAELSVIPQQEVDQVENDIPLKPISDCVEDGSVVLTAPASVEKWGVFEIELQTISSGNPYLEVTLSAEFVKGDRKIAPLGFYDGDGVYRIRFMPPEVGIWTFQTLSSSHSLNGIEGQVECTPPLPNNHGPVRVKNTFHFAYEDGSPYIPVGTTSYAWIHQGNQLEEQTLHTLSTSPFNKLRMCVFPKSYLYNTNEPQYYPFEGSLDQGWDYTRFNPEFFRHLEQRICDLGELGIEADLILFHSYDRWGFAEMSQSEDDRYLRYIVARLAAYRHVWWSLANEYDFMWAKNLDDWERFAGIVTENDPYHHLISNHNGVSFYDFNKPWVTHCSIQRIDVYKTVEATNQWREQWQKPVVIDECAYEGDIDQGWGNITGEEMVRRFWEGAIRGGYVGHGETYLNPEEILWWAKGGELHGSSPARIAFLRSVMEAGPAEGLNPLHSDWDLPCAGVEDEYYLFYFGFNQPKFRIFNMKPGISYKVELLDTWNMTIQELDERYEGSFRIDLPAKPYMAVRMTK</sequence>
<dbReference type="Pfam" id="PF18310">
    <property type="entry name" value="DUF5605"/>
    <property type="match status" value="1"/>
</dbReference>
<dbReference type="Pfam" id="PF16586">
    <property type="entry name" value="DUF5060"/>
    <property type="match status" value="1"/>
</dbReference>
<organism evidence="4 5">
    <name type="scientific">Paenibacillus helianthi</name>
    <dbReference type="NCBI Taxonomy" id="1349432"/>
    <lineage>
        <taxon>Bacteria</taxon>
        <taxon>Bacillati</taxon>
        <taxon>Bacillota</taxon>
        <taxon>Bacilli</taxon>
        <taxon>Bacillales</taxon>
        <taxon>Paenibacillaceae</taxon>
        <taxon>Paenibacillus</taxon>
    </lineage>
</organism>
<dbReference type="Proteomes" id="UP000186058">
    <property type="component" value="Unassembled WGS sequence"/>
</dbReference>
<dbReference type="InterPro" id="IPR041239">
    <property type="entry name" value="DUF5605"/>
</dbReference>
<comment type="caution">
    <text evidence="4">The sequence shown here is derived from an EMBL/GenBank/DDBJ whole genome shotgun (WGS) entry which is preliminary data.</text>
</comment>
<name>A0ABX3EX44_9BACL</name>
<dbReference type="InterPro" id="IPR032260">
    <property type="entry name" value="DUF5060"/>
</dbReference>
<evidence type="ECO:0000259" key="1">
    <source>
        <dbReference type="Pfam" id="PF13204"/>
    </source>
</evidence>
<dbReference type="InterPro" id="IPR013783">
    <property type="entry name" value="Ig-like_fold"/>
</dbReference>
<dbReference type="Gene3D" id="2.60.40.3950">
    <property type="match status" value="1"/>
</dbReference>
<dbReference type="EMBL" id="LVWI01000002">
    <property type="protein sequence ID" value="OKP91038.1"/>
    <property type="molecule type" value="Genomic_DNA"/>
</dbReference>
<dbReference type="Gene3D" id="3.20.20.80">
    <property type="entry name" value="Glycosidases"/>
    <property type="match status" value="1"/>
</dbReference>
<protein>
    <submittedName>
        <fullName evidence="4">Alpha-L-rhamnosidase</fullName>
    </submittedName>
</protein>
<feature type="domain" description="Apiosidase-like catalytic" evidence="1">
    <location>
        <begin position="200"/>
        <end position="458"/>
    </location>
</feature>
<dbReference type="PANTHER" id="PTHR37836">
    <property type="entry name" value="LMO1036 PROTEIN"/>
    <property type="match status" value="1"/>
</dbReference>
<dbReference type="PANTHER" id="PTHR37836:SF2">
    <property type="entry name" value="DUF4038 DOMAIN-CONTAINING PROTEIN"/>
    <property type="match status" value="1"/>
</dbReference>
<evidence type="ECO:0000313" key="5">
    <source>
        <dbReference type="Proteomes" id="UP000186058"/>
    </source>
</evidence>
<dbReference type="Pfam" id="PF13204">
    <property type="entry name" value="Apiosidase"/>
    <property type="match status" value="1"/>
</dbReference>
<dbReference type="InterPro" id="IPR017853">
    <property type="entry name" value="GH"/>
</dbReference>
<feature type="domain" description="DUF5605" evidence="3">
    <location>
        <begin position="507"/>
        <end position="579"/>
    </location>
</feature>
<dbReference type="InterPro" id="IPR025277">
    <property type="entry name" value="Apiosidase-like_cat_dom"/>
</dbReference>
<feature type="domain" description="DUF5060" evidence="2">
    <location>
        <begin position="106"/>
        <end position="171"/>
    </location>
</feature>
<dbReference type="RefSeq" id="WP_074106705.1">
    <property type="nucleotide sequence ID" value="NZ_LVWI01000002.1"/>
</dbReference>
<dbReference type="Gene3D" id="2.60.40.10">
    <property type="entry name" value="Immunoglobulins"/>
    <property type="match status" value="1"/>
</dbReference>
<gene>
    <name evidence="4" type="ORF">A3844_04110</name>
</gene>
<proteinExistence type="predicted"/>
<dbReference type="SUPFAM" id="SSF51445">
    <property type="entry name" value="(Trans)glycosidases"/>
    <property type="match status" value="1"/>
</dbReference>
<keyword evidence="5" id="KW-1185">Reference proteome</keyword>
<accession>A0ABX3EX44</accession>
<evidence type="ECO:0000259" key="2">
    <source>
        <dbReference type="Pfam" id="PF16586"/>
    </source>
</evidence>
<evidence type="ECO:0000313" key="4">
    <source>
        <dbReference type="EMBL" id="OKP91038.1"/>
    </source>
</evidence>
<evidence type="ECO:0000259" key="3">
    <source>
        <dbReference type="Pfam" id="PF18310"/>
    </source>
</evidence>
<reference evidence="4 5" key="1">
    <citation type="submission" date="2016-03" db="EMBL/GenBank/DDBJ databases">
        <authorList>
            <person name="Sant'Anna F.H."/>
            <person name="Ambrosini A."/>
            <person name="Souza R."/>
            <person name="Bach E."/>
            <person name="Fernandes G."/>
            <person name="Balsanelli E."/>
            <person name="Baura V.A."/>
            <person name="Souza E.M."/>
            <person name="Passaglia L."/>
        </authorList>
    </citation>
    <scope>NUCLEOTIDE SEQUENCE [LARGE SCALE GENOMIC DNA]</scope>
    <source>
        <strain evidence="4 5">P26E</strain>
    </source>
</reference>